<accession>A0A8S3ARW2</accession>
<evidence type="ECO:0000256" key="1">
    <source>
        <dbReference type="SAM" id="MobiDB-lite"/>
    </source>
</evidence>
<dbReference type="Proteomes" id="UP000676336">
    <property type="component" value="Unassembled WGS sequence"/>
</dbReference>
<dbReference type="AlphaFoldDB" id="A0A8S3ARW2"/>
<evidence type="ECO:0000313" key="3">
    <source>
        <dbReference type="Proteomes" id="UP000676336"/>
    </source>
</evidence>
<reference evidence="2" key="1">
    <citation type="submission" date="2021-02" db="EMBL/GenBank/DDBJ databases">
        <authorList>
            <person name="Nowell W R."/>
        </authorList>
    </citation>
    <scope>NUCLEOTIDE SEQUENCE</scope>
</reference>
<organism evidence="2 3">
    <name type="scientific">Rotaria magnacalcarata</name>
    <dbReference type="NCBI Taxonomy" id="392030"/>
    <lineage>
        <taxon>Eukaryota</taxon>
        <taxon>Metazoa</taxon>
        <taxon>Spiralia</taxon>
        <taxon>Gnathifera</taxon>
        <taxon>Rotifera</taxon>
        <taxon>Eurotatoria</taxon>
        <taxon>Bdelloidea</taxon>
        <taxon>Philodinida</taxon>
        <taxon>Philodinidae</taxon>
        <taxon>Rotaria</taxon>
    </lineage>
</organism>
<gene>
    <name evidence="2" type="ORF">SMN809_LOCUS43357</name>
</gene>
<name>A0A8S3ARW2_9BILA</name>
<evidence type="ECO:0000313" key="2">
    <source>
        <dbReference type="EMBL" id="CAF4708971.1"/>
    </source>
</evidence>
<protein>
    <submittedName>
        <fullName evidence="2">Uncharacterized protein</fullName>
    </submittedName>
</protein>
<comment type="caution">
    <text evidence="2">The sequence shown here is derived from an EMBL/GenBank/DDBJ whole genome shotgun (WGS) entry which is preliminary data.</text>
</comment>
<feature type="region of interest" description="Disordered" evidence="1">
    <location>
        <begin position="1"/>
        <end position="36"/>
    </location>
</feature>
<feature type="non-terminal residue" evidence="2">
    <location>
        <position position="52"/>
    </location>
</feature>
<dbReference type="EMBL" id="CAJOBI010127661">
    <property type="protein sequence ID" value="CAF4708971.1"/>
    <property type="molecule type" value="Genomic_DNA"/>
</dbReference>
<sequence length="52" mass="5711">MLETNFPSAASSSDDNQQNSTPNIAPPLNTAFQRPNNFLSYDFSNDISYNPG</sequence>
<proteinExistence type="predicted"/>
<feature type="compositionally biased region" description="Polar residues" evidence="1">
    <location>
        <begin position="1"/>
        <end position="23"/>
    </location>
</feature>